<evidence type="ECO:0000256" key="1">
    <source>
        <dbReference type="SAM" id="Coils"/>
    </source>
</evidence>
<name>A0A2N9GU50_FAGSY</name>
<feature type="coiled-coil region" evidence="1">
    <location>
        <begin position="417"/>
        <end position="451"/>
    </location>
</feature>
<dbReference type="AlphaFoldDB" id="A0A2N9GU50"/>
<reference evidence="3" key="1">
    <citation type="submission" date="2018-02" db="EMBL/GenBank/DDBJ databases">
        <authorList>
            <person name="Cohen D.B."/>
            <person name="Kent A.D."/>
        </authorList>
    </citation>
    <scope>NUCLEOTIDE SEQUENCE</scope>
</reference>
<dbReference type="EMBL" id="OIVN01002368">
    <property type="protein sequence ID" value="SPD03033.1"/>
    <property type="molecule type" value="Genomic_DNA"/>
</dbReference>
<accession>A0A2N9GU50</accession>
<keyword evidence="1" id="KW-0175">Coiled coil</keyword>
<evidence type="ECO:0000313" key="3">
    <source>
        <dbReference type="EMBL" id="SPD03033.1"/>
    </source>
</evidence>
<feature type="compositionally biased region" description="Low complexity" evidence="2">
    <location>
        <begin position="548"/>
        <end position="564"/>
    </location>
</feature>
<proteinExistence type="predicted"/>
<gene>
    <name evidence="3" type="ORF">FSB_LOCUS30915</name>
</gene>
<sequence>MGRKKTVKGGKLCRFVNTSEAMAVFRHVYEIPNDVGLKYVHWSDALIPATGNLLIPVVAIVEGGVCFPMDPLVADFLDHLRLSPSQVNPNVFRIVMGTVELNKRLGLDLGIHDILRTYILHHSSKTEAYSLCPRDIDFTLVNGLLDTNRGFERGLLNNSRRRNPRKGLVNINSLREAWESELCTDDNAQPCSAPLLLRLVSRTSSYLACRLVKDIQAARANPANLALPPINIRELLDVDAPDMSGINLRNLLPRNREGTLNPCRSSPLRPEARGPRWRALLGPADRPLLLSLVRQPQLPKGRSMLPNWYRGADPVAETDCILPVSDARSATVASALSQAVRLPLDMEEWRKAADDELISNLRRGLLMGVQASLELEDRFRTNKDHLAHANVLATKYHDAKKMATEAKSLAEAADSKRVEAEESLSEALDSLTKAEDKVRALELELERVKKEAYESGSKDAQDEMGRQLPGLCNLYYTDAWDDALAMLNSGQTMLPSKPIKLPFPGAVPPPPPETVLNSPLPQLGAMVDLEEVESAEAAGPAHDDPQDAPDGGSAAPDDAGPGNL</sequence>
<feature type="region of interest" description="Disordered" evidence="2">
    <location>
        <begin position="510"/>
        <end position="564"/>
    </location>
</feature>
<organism evidence="3">
    <name type="scientific">Fagus sylvatica</name>
    <name type="common">Beechnut</name>
    <dbReference type="NCBI Taxonomy" id="28930"/>
    <lineage>
        <taxon>Eukaryota</taxon>
        <taxon>Viridiplantae</taxon>
        <taxon>Streptophyta</taxon>
        <taxon>Embryophyta</taxon>
        <taxon>Tracheophyta</taxon>
        <taxon>Spermatophyta</taxon>
        <taxon>Magnoliopsida</taxon>
        <taxon>eudicotyledons</taxon>
        <taxon>Gunneridae</taxon>
        <taxon>Pentapetalae</taxon>
        <taxon>rosids</taxon>
        <taxon>fabids</taxon>
        <taxon>Fagales</taxon>
        <taxon>Fagaceae</taxon>
        <taxon>Fagus</taxon>
    </lineage>
</organism>
<evidence type="ECO:0000256" key="2">
    <source>
        <dbReference type="SAM" id="MobiDB-lite"/>
    </source>
</evidence>
<protein>
    <submittedName>
        <fullName evidence="3">Uncharacterized protein</fullName>
    </submittedName>
</protein>